<dbReference type="InterPro" id="IPR002716">
    <property type="entry name" value="PIN_dom"/>
</dbReference>
<dbReference type="SUPFAM" id="SSF88723">
    <property type="entry name" value="PIN domain-like"/>
    <property type="match status" value="1"/>
</dbReference>
<dbReference type="Pfam" id="PF01850">
    <property type="entry name" value="PIN"/>
    <property type="match status" value="1"/>
</dbReference>
<reference evidence="2" key="2">
    <citation type="journal article" date="2014" name="ISME J.">
        <title>Microbial stratification in low pH oxic and suboxic macroscopic growths along an acid mine drainage.</title>
        <authorList>
            <person name="Mendez-Garcia C."/>
            <person name="Mesa V."/>
            <person name="Sprenger R.R."/>
            <person name="Richter M."/>
            <person name="Diez M.S."/>
            <person name="Solano J."/>
            <person name="Bargiela R."/>
            <person name="Golyshina O.V."/>
            <person name="Manteca A."/>
            <person name="Ramos J.L."/>
            <person name="Gallego J.R."/>
            <person name="Llorente I."/>
            <person name="Martins Dos Santos V.A."/>
            <person name="Jensen O.N."/>
            <person name="Pelaez A.I."/>
            <person name="Sanchez J."/>
            <person name="Ferrer M."/>
        </authorList>
    </citation>
    <scope>NUCLEOTIDE SEQUENCE</scope>
</reference>
<evidence type="ECO:0000259" key="1">
    <source>
        <dbReference type="Pfam" id="PF01850"/>
    </source>
</evidence>
<protein>
    <submittedName>
        <fullName evidence="2">PilT domain-containing protein</fullName>
    </submittedName>
</protein>
<gene>
    <name evidence="2" type="ORF">B1B_18587</name>
</gene>
<dbReference type="AlphaFoldDB" id="T0ZJX4"/>
<dbReference type="EMBL" id="AUZY01012440">
    <property type="protein sequence ID" value="EQD30085.1"/>
    <property type="molecule type" value="Genomic_DNA"/>
</dbReference>
<feature type="domain" description="PIN" evidence="1">
    <location>
        <begin position="11"/>
        <end position="107"/>
    </location>
</feature>
<evidence type="ECO:0000313" key="2">
    <source>
        <dbReference type="EMBL" id="EQD30085.1"/>
    </source>
</evidence>
<organism evidence="2">
    <name type="scientific">mine drainage metagenome</name>
    <dbReference type="NCBI Taxonomy" id="410659"/>
    <lineage>
        <taxon>unclassified sequences</taxon>
        <taxon>metagenomes</taxon>
        <taxon>ecological metagenomes</taxon>
    </lineage>
</organism>
<sequence length="135" mass="14382">MGGHGAVAAGAAEGTICLPHQAIVEFVAAVTRPIGGAGSLLDPHDARREAEELLSQFDVLFPDEELLRLALRGAAAYQLSWFDAHMWAYAERFGLPELLSEDFQHGRLYGTVQVVNPFGGTAVEPGPAPGSTRRA</sequence>
<dbReference type="Gene3D" id="3.40.50.1010">
    <property type="entry name" value="5'-nuclease"/>
    <property type="match status" value="1"/>
</dbReference>
<accession>T0ZJX4</accession>
<comment type="caution">
    <text evidence="2">The sequence shown here is derived from an EMBL/GenBank/DDBJ whole genome shotgun (WGS) entry which is preliminary data.</text>
</comment>
<proteinExistence type="predicted"/>
<dbReference type="InterPro" id="IPR029060">
    <property type="entry name" value="PIN-like_dom_sf"/>
</dbReference>
<reference evidence="2" key="1">
    <citation type="submission" date="2013-08" db="EMBL/GenBank/DDBJ databases">
        <authorList>
            <person name="Mendez C."/>
            <person name="Richter M."/>
            <person name="Ferrer M."/>
            <person name="Sanchez J."/>
        </authorList>
    </citation>
    <scope>NUCLEOTIDE SEQUENCE</scope>
</reference>
<name>T0ZJX4_9ZZZZ</name>